<evidence type="ECO:0000259" key="7">
    <source>
        <dbReference type="Pfam" id="PF03553"/>
    </source>
</evidence>
<feature type="transmembrane region" description="Helical" evidence="6">
    <location>
        <begin position="119"/>
        <end position="137"/>
    </location>
</feature>
<protein>
    <submittedName>
        <fullName evidence="9">Na+/H+ antiporter family protein</fullName>
    </submittedName>
</protein>
<feature type="transmembrane region" description="Helical" evidence="6">
    <location>
        <begin position="239"/>
        <end position="255"/>
    </location>
</feature>
<dbReference type="PRINTS" id="PR00173">
    <property type="entry name" value="EDTRNSPORT"/>
</dbReference>
<feature type="transmembrane region" description="Helical" evidence="6">
    <location>
        <begin position="93"/>
        <end position="113"/>
    </location>
</feature>
<accession>A0ABX6K8S2</accession>
<dbReference type="Pfam" id="PF03553">
    <property type="entry name" value="Na_H_antiporter"/>
    <property type="match status" value="1"/>
</dbReference>
<evidence type="ECO:0000313" key="9">
    <source>
        <dbReference type="EMBL" id="QIR06590.1"/>
    </source>
</evidence>
<evidence type="ECO:0000259" key="8">
    <source>
        <dbReference type="Pfam" id="PF13726"/>
    </source>
</evidence>
<dbReference type="Pfam" id="PF13726">
    <property type="entry name" value="Na_H_antiport_2"/>
    <property type="match status" value="1"/>
</dbReference>
<feature type="domain" description="Putative Na+/H+ antiporter N-terminal" evidence="8">
    <location>
        <begin position="2"/>
        <end position="87"/>
    </location>
</feature>
<feature type="transmembrane region" description="Helical" evidence="6">
    <location>
        <begin position="261"/>
        <end position="279"/>
    </location>
</feature>
<evidence type="ECO:0000256" key="2">
    <source>
        <dbReference type="ARBA" id="ARBA00022475"/>
    </source>
</evidence>
<feature type="transmembrane region" description="Helical" evidence="6">
    <location>
        <begin position="333"/>
        <end position="350"/>
    </location>
</feature>
<reference evidence="9 10" key="1">
    <citation type="submission" date="2020-03" db="EMBL/GenBank/DDBJ databases">
        <title>Genome mining reveals the biosynthetic pathways of PHA and ectoines of the halophilic strain Salinivibrio costicola M318 isolated from fermented shrimp paste.</title>
        <authorList>
            <person name="Doan T.V."/>
            <person name="Tran L.T."/>
            <person name="Trieu T.A."/>
            <person name="Nguyen Q.V."/>
            <person name="Quach T.N."/>
            <person name="Phi T.Q."/>
            <person name="Kumar S."/>
        </authorList>
    </citation>
    <scope>NUCLEOTIDE SEQUENCE [LARGE SCALE GENOMIC DNA]</scope>
    <source>
        <strain evidence="9 10">M318</strain>
    </source>
</reference>
<feature type="domain" description="Na+/H+ antiporter NhaC-like C-terminal" evidence="7">
    <location>
        <begin position="150"/>
        <end position="434"/>
    </location>
</feature>
<feature type="transmembrane region" description="Helical" evidence="6">
    <location>
        <begin position="146"/>
        <end position="171"/>
    </location>
</feature>
<evidence type="ECO:0000256" key="1">
    <source>
        <dbReference type="ARBA" id="ARBA00004651"/>
    </source>
</evidence>
<keyword evidence="2" id="KW-1003">Cell membrane</keyword>
<keyword evidence="3 6" id="KW-0812">Transmembrane</keyword>
<dbReference type="PANTHER" id="PTHR37821">
    <property type="entry name" value="AMINO ACID TRANSPORTER YUIF-RELATED"/>
    <property type="match status" value="1"/>
</dbReference>
<dbReference type="Proteomes" id="UP000501408">
    <property type="component" value="Chromosome 1"/>
</dbReference>
<dbReference type="RefSeq" id="WP_069590053.1">
    <property type="nucleotide sequence ID" value="NZ_CP050266.1"/>
</dbReference>
<feature type="transmembrane region" description="Helical" evidence="6">
    <location>
        <begin position="422"/>
        <end position="439"/>
    </location>
</feature>
<evidence type="ECO:0000256" key="6">
    <source>
        <dbReference type="SAM" id="Phobius"/>
    </source>
</evidence>
<dbReference type="InterPro" id="IPR018461">
    <property type="entry name" value="Na/H_Antiport_NhaC-like_C"/>
</dbReference>
<comment type="subcellular location">
    <subcellularLocation>
        <location evidence="1">Cell membrane</location>
        <topology evidence="1">Multi-pass membrane protein</topology>
    </subcellularLocation>
</comment>
<keyword evidence="10" id="KW-1185">Reference proteome</keyword>
<evidence type="ECO:0000256" key="3">
    <source>
        <dbReference type="ARBA" id="ARBA00022692"/>
    </source>
</evidence>
<name>A0ABX6K8S2_SALCS</name>
<evidence type="ECO:0000313" key="10">
    <source>
        <dbReference type="Proteomes" id="UP000501408"/>
    </source>
</evidence>
<feature type="transmembrane region" description="Helical" evidence="6">
    <location>
        <begin position="52"/>
        <end position="72"/>
    </location>
</feature>
<feature type="transmembrane region" description="Helical" evidence="6">
    <location>
        <begin position="291"/>
        <end position="313"/>
    </location>
</feature>
<sequence>MNPVVISVCVMLALALMRVNVVVALTFSAVLGGLVGGLSLSDTISAFEGGLGGGATIALSYAMLGTFAVAISRSGITDVLAHAVIRKLNARPTDAATTTFKYLVLILLGLLAISSQNAIPVHIAFIPIVIPPLLHVFQRLKLDRRLVACVLTFGLIMPYMVLPVGFGGIFLNNILLKNLNENGLDVVAAQVPTAMLLPAAGMVVGLLIATFISYRKPRQYQEGAILDAEPENNQVESRNLWVAGVAIVAALSVQLMAGSMIVGSLAGFMVFTFGGVIRWKDTQDVFTKGVHMMAMIGFIMITAAGFAAVMKATGGVESLVSSLSGSIGDNKPLAAFLMLVVGLLVTMGIGSSFSTIPIIATIYVPLSLAFGFSPMATIALVGTAAALGDAGSPASDSTLGPTSGLNADGQHEHIWDTVVPTFIHYNLPLIAFGWLAAMVL</sequence>
<proteinExistence type="predicted"/>
<feature type="transmembrane region" description="Helical" evidence="6">
    <location>
        <begin position="362"/>
        <end position="387"/>
    </location>
</feature>
<organism evidence="9 10">
    <name type="scientific">Salinivibrio costicola</name>
    <name type="common">Vibrio costicola</name>
    <dbReference type="NCBI Taxonomy" id="51367"/>
    <lineage>
        <taxon>Bacteria</taxon>
        <taxon>Pseudomonadati</taxon>
        <taxon>Pseudomonadota</taxon>
        <taxon>Gammaproteobacteria</taxon>
        <taxon>Vibrionales</taxon>
        <taxon>Vibrionaceae</taxon>
        <taxon>Salinivibrio</taxon>
    </lineage>
</organism>
<evidence type="ECO:0000256" key="4">
    <source>
        <dbReference type="ARBA" id="ARBA00022989"/>
    </source>
</evidence>
<feature type="transmembrane region" description="Helical" evidence="6">
    <location>
        <begin position="191"/>
        <end position="212"/>
    </location>
</feature>
<keyword evidence="4 6" id="KW-1133">Transmembrane helix</keyword>
<dbReference type="PANTHER" id="PTHR37821:SF1">
    <property type="entry name" value="AMINO ACID TRANSPORTER YUIF-RELATED"/>
    <property type="match status" value="1"/>
</dbReference>
<keyword evidence="5 6" id="KW-0472">Membrane</keyword>
<dbReference type="InterPro" id="IPR032813">
    <property type="entry name" value="Na_H_antiport_N"/>
</dbReference>
<gene>
    <name evidence="9" type="ORF">HBA18_09580</name>
</gene>
<dbReference type="EMBL" id="CP050266">
    <property type="protein sequence ID" value="QIR06590.1"/>
    <property type="molecule type" value="Genomic_DNA"/>
</dbReference>
<evidence type="ECO:0000256" key="5">
    <source>
        <dbReference type="ARBA" id="ARBA00023136"/>
    </source>
</evidence>
<dbReference type="InterPro" id="IPR052576">
    <property type="entry name" value="AA_Transporter-Related"/>
</dbReference>